<sequence>MQVQALSKAIQNDQWITGFEEDIPDPDILPDIPGYHVLVRPISVKSQTKGGIFLPDSTKDDIAYLTTVGKVLKVGDLAYKDTNKFADIPWCAEGNYVCYGKNAGIKLHYKGVKLILLYDDQIIMRVENPKDLDPTFNLSN</sequence>
<evidence type="ECO:0000256" key="1">
    <source>
        <dbReference type="ARBA" id="ARBA00023186"/>
    </source>
</evidence>
<evidence type="ECO:0000313" key="2">
    <source>
        <dbReference type="EMBL" id="ASN63269.1"/>
    </source>
</evidence>
<proteinExistence type="predicted"/>
<dbReference type="GO" id="GO:0005524">
    <property type="term" value="F:ATP binding"/>
    <property type="evidence" value="ECO:0007669"/>
    <property type="project" value="InterPro"/>
</dbReference>
<dbReference type="Gene3D" id="2.30.33.40">
    <property type="entry name" value="GroES chaperonin"/>
    <property type="match status" value="1"/>
</dbReference>
<dbReference type="CDD" id="cd00320">
    <property type="entry name" value="cpn10"/>
    <property type="match status" value="1"/>
</dbReference>
<dbReference type="Pfam" id="PF00166">
    <property type="entry name" value="Cpn10"/>
    <property type="match status" value="1"/>
</dbReference>
<accession>A0A221S2Z0</accession>
<reference evidence="2" key="1">
    <citation type="submission" date="2016-03" db="EMBL/GenBank/DDBJ databases">
        <title>Novel chaperonins are prevalent in the virioplankton and link to viral biology and ecology.</title>
        <authorList>
            <person name="Marine R.L."/>
            <person name="Nasko D.J."/>
            <person name="Polson S.W."/>
            <person name="Wommack K.E."/>
        </authorList>
    </citation>
    <scope>NUCLEOTIDE SEQUENCE</scope>
</reference>
<gene>
    <name evidence="2" type="primary">groES</name>
</gene>
<dbReference type="InterPro" id="IPR011032">
    <property type="entry name" value="GroES-like_sf"/>
</dbReference>
<dbReference type="InterPro" id="IPR037124">
    <property type="entry name" value="Chaperonin_GroES_sf"/>
</dbReference>
<protein>
    <submittedName>
        <fullName evidence="2">Co-chaperonin GroES</fullName>
    </submittedName>
</protein>
<dbReference type="GO" id="GO:0044183">
    <property type="term" value="F:protein folding chaperone"/>
    <property type="evidence" value="ECO:0007669"/>
    <property type="project" value="InterPro"/>
</dbReference>
<dbReference type="SUPFAM" id="SSF50129">
    <property type="entry name" value="GroES-like"/>
    <property type="match status" value="1"/>
</dbReference>
<name>A0A221S2Z0_9VIRU</name>
<dbReference type="SMART" id="SM00883">
    <property type="entry name" value="Cpn10"/>
    <property type="match status" value="1"/>
</dbReference>
<dbReference type="EMBL" id="KU970675">
    <property type="protein sequence ID" value="ASN63269.1"/>
    <property type="molecule type" value="Genomic_DNA"/>
</dbReference>
<keyword evidence="1" id="KW-0143">Chaperone</keyword>
<dbReference type="InterPro" id="IPR020818">
    <property type="entry name" value="Chaperonin_GroES"/>
</dbReference>
<organism evidence="2">
    <name type="scientific">uncultured virus</name>
    <dbReference type="NCBI Taxonomy" id="340016"/>
    <lineage>
        <taxon>Viruses</taxon>
        <taxon>environmental samples</taxon>
    </lineage>
</organism>